<dbReference type="NCBIfam" id="NF011983">
    <property type="entry name" value="PRK15446.1-4"/>
    <property type="match status" value="1"/>
</dbReference>
<evidence type="ECO:0000259" key="1">
    <source>
        <dbReference type="Pfam" id="PF01979"/>
    </source>
</evidence>
<dbReference type="Gene3D" id="2.30.40.10">
    <property type="entry name" value="Urease, subunit C, domain 1"/>
    <property type="match status" value="2"/>
</dbReference>
<dbReference type="NCBIfam" id="NF011987">
    <property type="entry name" value="PRK15446.2-3"/>
    <property type="match status" value="1"/>
</dbReference>
<protein>
    <submittedName>
        <fullName evidence="2">Alpha-D-ribose 1-methylphosphonate 5-triphosphate diphosphatase</fullName>
        <ecNumber evidence="2">3.6.1.63</ecNumber>
    </submittedName>
</protein>
<dbReference type="SUPFAM" id="SSF51338">
    <property type="entry name" value="Composite domain of metallo-dependent hydrolases"/>
    <property type="match status" value="1"/>
</dbReference>
<dbReference type="PANTHER" id="PTHR43135:SF3">
    <property type="entry name" value="ALPHA-D-RIBOSE 1-METHYLPHOSPHONATE 5-TRIPHOSPHATE DIPHOSPHATASE"/>
    <property type="match status" value="1"/>
</dbReference>
<evidence type="ECO:0000313" key="3">
    <source>
        <dbReference type="Proteomes" id="UP000595197"/>
    </source>
</evidence>
<dbReference type="Gene3D" id="3.20.20.140">
    <property type="entry name" value="Metal-dependent hydrolases"/>
    <property type="match status" value="1"/>
</dbReference>
<sequence length="378" mass="40873">METNITNARIVGRDGIATGSLSIRDGVIAAIDDSAGDLPGALDFEGDFLLPGLIEMHTDNLEKHFSPRPGVTWPSPKAAVIAHDLQVAGAGITTVFDAVSVGDYDSGGERRRMLADAVWAIGACVGQGLLRADHLIHLRCEVSDAGVVEIFQQFADHPLLRLVSLMDHTPGQRQWAEMSKYRLFYRSKNWTEAEFQAHLDSRIESQHRYARLHRDQILELARPRALRLASHDDTTEDHVAEAVAAGITISEFPTTLQAARAARQSGMRVIMGAPNLVRGGSHSGNASAAELAGQGLLDGLSSDYVPSSLLHAAFLLHGVVGIPLHRAIATVTANMADMLGLPDRGVIEPGRRADLVRVRLDGDLPVVLTVWREGRRVA</sequence>
<dbReference type="NCBIfam" id="NF011981">
    <property type="entry name" value="PRK15446.1-2"/>
    <property type="match status" value="1"/>
</dbReference>
<dbReference type="NCBIfam" id="NF011984">
    <property type="entry name" value="PRK15446.1-5"/>
    <property type="match status" value="1"/>
</dbReference>
<dbReference type="InterPro" id="IPR012696">
    <property type="entry name" value="PhnM"/>
</dbReference>
<dbReference type="NCBIfam" id="TIGR02318">
    <property type="entry name" value="phosphono_phnM"/>
    <property type="match status" value="1"/>
</dbReference>
<reference evidence="2" key="1">
    <citation type="submission" date="2021-02" db="EMBL/GenBank/DDBJ databases">
        <title>Skermanella TT6 skin isolate.</title>
        <authorList>
            <person name="Lee K."/>
            <person name="Ganzorig M."/>
        </authorList>
    </citation>
    <scope>NUCLEOTIDE SEQUENCE</scope>
    <source>
        <strain evidence="2">TT6</strain>
    </source>
</reference>
<dbReference type="InterPro" id="IPR051781">
    <property type="entry name" value="Metallo-dep_Hydrolase"/>
</dbReference>
<dbReference type="SUPFAM" id="SSF51556">
    <property type="entry name" value="Metallo-dependent hydrolases"/>
    <property type="match status" value="1"/>
</dbReference>
<dbReference type="NCBIfam" id="NF011990">
    <property type="entry name" value="PRK15446.2-6"/>
    <property type="match status" value="1"/>
</dbReference>
<dbReference type="PIRSF" id="PIRSF038971">
    <property type="entry name" value="PhnM"/>
    <property type="match status" value="1"/>
</dbReference>
<dbReference type="InterPro" id="IPR011059">
    <property type="entry name" value="Metal-dep_hydrolase_composite"/>
</dbReference>
<gene>
    <name evidence="2" type="ORF">IGS68_00400</name>
</gene>
<dbReference type="RefSeq" id="WP_201076456.1">
    <property type="nucleotide sequence ID" value="NZ_CP067420.1"/>
</dbReference>
<evidence type="ECO:0000313" key="2">
    <source>
        <dbReference type="EMBL" id="QQP89787.1"/>
    </source>
</evidence>
<dbReference type="InterPro" id="IPR006680">
    <property type="entry name" value="Amidohydro-rel"/>
</dbReference>
<dbReference type="PANTHER" id="PTHR43135">
    <property type="entry name" value="ALPHA-D-RIBOSE 1-METHYLPHOSPHONATE 5-TRIPHOSPHATE DIPHOSPHATASE"/>
    <property type="match status" value="1"/>
</dbReference>
<keyword evidence="3" id="KW-1185">Reference proteome</keyword>
<dbReference type="EC" id="3.6.1.63" evidence="2"/>
<dbReference type="CDD" id="cd01306">
    <property type="entry name" value="PhnM"/>
    <property type="match status" value="1"/>
</dbReference>
<accession>A0ABX7B6J8</accession>
<dbReference type="Proteomes" id="UP000595197">
    <property type="component" value="Chromosome"/>
</dbReference>
<dbReference type="InterPro" id="IPR032466">
    <property type="entry name" value="Metal_Hydrolase"/>
</dbReference>
<keyword evidence="2" id="KW-0378">Hydrolase</keyword>
<organism evidence="2 3">
    <name type="scientific">Skermanella cutis</name>
    <dbReference type="NCBI Taxonomy" id="2775420"/>
    <lineage>
        <taxon>Bacteria</taxon>
        <taxon>Pseudomonadati</taxon>
        <taxon>Pseudomonadota</taxon>
        <taxon>Alphaproteobacteria</taxon>
        <taxon>Rhodospirillales</taxon>
        <taxon>Azospirillaceae</taxon>
        <taxon>Skermanella</taxon>
    </lineage>
</organism>
<dbReference type="Pfam" id="PF01979">
    <property type="entry name" value="Amidohydro_1"/>
    <property type="match status" value="1"/>
</dbReference>
<dbReference type="GO" id="GO:0016787">
    <property type="term" value="F:hydrolase activity"/>
    <property type="evidence" value="ECO:0007669"/>
    <property type="project" value="UniProtKB-KW"/>
</dbReference>
<dbReference type="EMBL" id="CP067420">
    <property type="protein sequence ID" value="QQP89787.1"/>
    <property type="molecule type" value="Genomic_DNA"/>
</dbReference>
<feature type="domain" description="Amidohydrolase-related" evidence="1">
    <location>
        <begin position="49"/>
        <end position="376"/>
    </location>
</feature>
<proteinExistence type="predicted"/>
<name>A0ABX7B6J8_9PROT</name>